<feature type="domain" description="STAS" evidence="3">
    <location>
        <begin position="6"/>
        <end position="114"/>
    </location>
</feature>
<dbReference type="Gene3D" id="3.30.750.24">
    <property type="entry name" value="STAS domain"/>
    <property type="match status" value="1"/>
</dbReference>
<dbReference type="PANTHER" id="PTHR33495:SF14">
    <property type="entry name" value="ANTI-SIGMA FACTOR ANTAGONIST"/>
    <property type="match status" value="1"/>
</dbReference>
<dbReference type="RefSeq" id="WP_189251154.1">
    <property type="nucleotide sequence ID" value="NZ_BMQJ01000035.1"/>
</dbReference>
<evidence type="ECO:0000313" key="5">
    <source>
        <dbReference type="Proteomes" id="UP000611554"/>
    </source>
</evidence>
<dbReference type="SUPFAM" id="SSF52091">
    <property type="entry name" value="SpoIIaa-like"/>
    <property type="match status" value="1"/>
</dbReference>
<comment type="caution">
    <text evidence="4">The sequence shown here is derived from an EMBL/GenBank/DDBJ whole genome shotgun (WGS) entry which is preliminary data.</text>
</comment>
<evidence type="ECO:0000313" key="4">
    <source>
        <dbReference type="EMBL" id="GGQ34003.1"/>
    </source>
</evidence>
<dbReference type="EMBL" id="BMQJ01000035">
    <property type="protein sequence ID" value="GGQ34003.1"/>
    <property type="molecule type" value="Genomic_DNA"/>
</dbReference>
<proteinExistence type="inferred from homology"/>
<dbReference type="InterPro" id="IPR002645">
    <property type="entry name" value="STAS_dom"/>
</dbReference>
<dbReference type="PANTHER" id="PTHR33495">
    <property type="entry name" value="ANTI-SIGMA FACTOR ANTAGONIST TM_1081-RELATED-RELATED"/>
    <property type="match status" value="1"/>
</dbReference>
<comment type="similarity">
    <text evidence="1 2">Belongs to the anti-sigma-factor antagonist family.</text>
</comment>
<organism evidence="4 5">
    <name type="scientific">Streptosporangium pseudovulgare</name>
    <dbReference type="NCBI Taxonomy" id="35765"/>
    <lineage>
        <taxon>Bacteria</taxon>
        <taxon>Bacillati</taxon>
        <taxon>Actinomycetota</taxon>
        <taxon>Actinomycetes</taxon>
        <taxon>Streptosporangiales</taxon>
        <taxon>Streptosporangiaceae</taxon>
        <taxon>Streptosporangium</taxon>
    </lineage>
</organism>
<dbReference type="Pfam" id="PF01740">
    <property type="entry name" value="STAS"/>
    <property type="match status" value="1"/>
</dbReference>
<reference evidence="5" key="1">
    <citation type="journal article" date="2019" name="Int. J. Syst. Evol. Microbiol.">
        <title>The Global Catalogue of Microorganisms (GCM) 10K type strain sequencing project: providing services to taxonomists for standard genome sequencing and annotation.</title>
        <authorList>
            <consortium name="The Broad Institute Genomics Platform"/>
            <consortium name="The Broad Institute Genome Sequencing Center for Infectious Disease"/>
            <person name="Wu L."/>
            <person name="Ma J."/>
        </authorList>
    </citation>
    <scope>NUCLEOTIDE SEQUENCE [LARGE SCALE GENOMIC DNA]</scope>
    <source>
        <strain evidence="5">JCM 3115</strain>
    </source>
</reference>
<evidence type="ECO:0000256" key="2">
    <source>
        <dbReference type="RuleBase" id="RU003749"/>
    </source>
</evidence>
<protein>
    <recommendedName>
        <fullName evidence="2">Anti-sigma factor antagonist</fullName>
    </recommendedName>
</protein>
<dbReference type="Proteomes" id="UP000611554">
    <property type="component" value="Unassembled WGS sequence"/>
</dbReference>
<gene>
    <name evidence="4" type="primary">btrV</name>
    <name evidence="4" type="ORF">GCM10010140_75030</name>
</gene>
<dbReference type="CDD" id="cd07043">
    <property type="entry name" value="STAS_anti-anti-sigma_factors"/>
    <property type="match status" value="1"/>
</dbReference>
<dbReference type="InterPro" id="IPR003658">
    <property type="entry name" value="Anti-sigma_ant"/>
</dbReference>
<evidence type="ECO:0000259" key="3">
    <source>
        <dbReference type="PROSITE" id="PS50801"/>
    </source>
</evidence>
<sequence length="118" mass="12713">MSTRTLDVTVSKEGELAVVALTGDLDSRTAPVVQEHVGRALAEHRLLALDLSNLRYMSSAGLRVMLLSYRQAQCASGQMAVVGLSEELRMLMSAVGFLNFFTVAEDLGKAAELLTETP</sequence>
<accession>A0ABQ2RM09</accession>
<name>A0ABQ2RM09_9ACTN</name>
<dbReference type="InterPro" id="IPR036513">
    <property type="entry name" value="STAS_dom_sf"/>
</dbReference>
<evidence type="ECO:0000256" key="1">
    <source>
        <dbReference type="ARBA" id="ARBA00009013"/>
    </source>
</evidence>
<dbReference type="NCBIfam" id="TIGR00377">
    <property type="entry name" value="ant_ant_sig"/>
    <property type="match status" value="1"/>
</dbReference>
<dbReference type="PROSITE" id="PS50801">
    <property type="entry name" value="STAS"/>
    <property type="match status" value="1"/>
</dbReference>
<keyword evidence="5" id="KW-1185">Reference proteome</keyword>